<evidence type="ECO:0008006" key="4">
    <source>
        <dbReference type="Google" id="ProtNLM"/>
    </source>
</evidence>
<evidence type="ECO:0000256" key="1">
    <source>
        <dbReference type="SAM" id="Phobius"/>
    </source>
</evidence>
<comment type="caution">
    <text evidence="2">The sequence shown here is derived from an EMBL/GenBank/DDBJ whole genome shotgun (WGS) entry which is preliminary data.</text>
</comment>
<evidence type="ECO:0000313" key="3">
    <source>
        <dbReference type="Proteomes" id="UP000310477"/>
    </source>
</evidence>
<proteinExistence type="predicted"/>
<keyword evidence="1" id="KW-1133">Transmembrane helix</keyword>
<name>A0A4V5NZD7_9SPHI</name>
<sequence>MEFKYYIIIACILLGLFLFFKEISRQNKGQLIFRLLATLTMVLGFALLILPVSYNEKIEEPIGELNLVTQGVNSDTIAKISSQKFTLDSSVLKANSRSQINFIPDLVYHLQEHPSIKKINIFGYGLGDEELAALKNHQVAFHPADVPEGIISASWPKKINATSPLRLQGIYNNSSNKNIWLKLYGMGFTQDSMLVKANTNVNFSLKAQPKQIGKAVYEIIALHKNDTLANEAIPFEVNLKQQLKVLILASFPDFEYKFLKKWMYENQYEVIFRSQISKNNYSVDYLNTSTTNVNQINSSLLKKQDILIIDEDEFNALTASESVLINAAVADGLGLLIRITNAKASGLTQKFKRAETLQTTSKTTQLKDVTGEVEFNELPFEQTLFLTTSVDEQPIFRTTAGKTIVNSSINGLGKILTSTLTSTYQWQLSGKDADYAKFWSVLLNKAARKINAEQSFEILPAMLAVNDGGRLIVNSVSNQIPSLKFNNIKLAPRQNMEISYQWDARFWPSQPGWNSMTINKSDVNVFVYQNSDWEQLKNANKLNLTSNFVKKQDAIADQEEKVINTISKEVSKWWFLLLFLFSLTYLWYEQRFLSGI</sequence>
<keyword evidence="3" id="KW-1185">Reference proteome</keyword>
<feature type="transmembrane region" description="Helical" evidence="1">
    <location>
        <begin position="31"/>
        <end position="54"/>
    </location>
</feature>
<dbReference type="OrthoDB" id="980086at2"/>
<gene>
    <name evidence="2" type="ORF">FA045_13415</name>
</gene>
<keyword evidence="1" id="KW-0812">Transmembrane</keyword>
<dbReference type="AlphaFoldDB" id="A0A4V5NZD7"/>
<feature type="transmembrane region" description="Helical" evidence="1">
    <location>
        <begin position="6"/>
        <end position="24"/>
    </location>
</feature>
<protein>
    <recommendedName>
        <fullName evidence="4">Aerotolerance regulator N-terminal domain-containing protein</fullName>
    </recommendedName>
</protein>
<dbReference type="RefSeq" id="WP_136877591.1">
    <property type="nucleotide sequence ID" value="NZ_SWBO01000007.1"/>
</dbReference>
<organism evidence="2 3">
    <name type="scientific">Pedobacter cryotolerans</name>
    <dbReference type="NCBI Taxonomy" id="2571270"/>
    <lineage>
        <taxon>Bacteria</taxon>
        <taxon>Pseudomonadati</taxon>
        <taxon>Bacteroidota</taxon>
        <taxon>Sphingobacteriia</taxon>
        <taxon>Sphingobacteriales</taxon>
        <taxon>Sphingobacteriaceae</taxon>
        <taxon>Pedobacter</taxon>
    </lineage>
</organism>
<dbReference type="EMBL" id="SWBO01000007">
    <property type="protein sequence ID" value="TKB99474.1"/>
    <property type="molecule type" value="Genomic_DNA"/>
</dbReference>
<reference evidence="2 3" key="1">
    <citation type="submission" date="2019-04" db="EMBL/GenBank/DDBJ databases">
        <title>Pedobacter sp. AR-2-6 sp. nov., isolated from Arctic soil.</title>
        <authorList>
            <person name="Dahal R.H."/>
            <person name="Kim D.-U."/>
        </authorList>
    </citation>
    <scope>NUCLEOTIDE SEQUENCE [LARGE SCALE GENOMIC DNA]</scope>
    <source>
        <strain evidence="2 3">AR-2-6</strain>
    </source>
</reference>
<accession>A0A4V5NZD7</accession>
<dbReference type="InterPro" id="IPR029062">
    <property type="entry name" value="Class_I_gatase-like"/>
</dbReference>
<dbReference type="Proteomes" id="UP000310477">
    <property type="component" value="Unassembled WGS sequence"/>
</dbReference>
<keyword evidence="1" id="KW-0472">Membrane</keyword>
<dbReference type="SUPFAM" id="SSF52317">
    <property type="entry name" value="Class I glutamine amidotransferase-like"/>
    <property type="match status" value="1"/>
</dbReference>
<evidence type="ECO:0000313" key="2">
    <source>
        <dbReference type="EMBL" id="TKB99474.1"/>
    </source>
</evidence>